<dbReference type="PANTHER" id="PTHR11945:SF725">
    <property type="entry name" value="AGAMOUS-LIKE 58-RELATED"/>
    <property type="match status" value="1"/>
</dbReference>
<evidence type="ECO:0000313" key="9">
    <source>
        <dbReference type="Proteomes" id="UP000197138"/>
    </source>
</evidence>
<evidence type="ECO:0000313" key="7">
    <source>
        <dbReference type="EMBL" id="OWM89378.1"/>
    </source>
</evidence>
<dbReference type="Proteomes" id="UP000197138">
    <property type="component" value="Unassembled WGS sequence"/>
</dbReference>
<dbReference type="Pfam" id="PF00319">
    <property type="entry name" value="SRF-TF"/>
    <property type="match status" value="1"/>
</dbReference>
<evidence type="ECO:0000256" key="2">
    <source>
        <dbReference type="ARBA" id="ARBA00023015"/>
    </source>
</evidence>
<dbReference type="GeneID" id="116200617"/>
<dbReference type="Proteomes" id="UP000233551">
    <property type="component" value="Unassembled WGS sequence"/>
</dbReference>
<dbReference type="PROSITE" id="PS50066">
    <property type="entry name" value="MADS_BOX_2"/>
    <property type="match status" value="1"/>
</dbReference>
<dbReference type="PRINTS" id="PR00404">
    <property type="entry name" value="MADSDOMAIN"/>
</dbReference>
<name>A0A218XX73_PUNGR</name>
<organism evidence="7 9">
    <name type="scientific">Punica granatum</name>
    <name type="common">Pomegranate</name>
    <dbReference type="NCBI Taxonomy" id="22663"/>
    <lineage>
        <taxon>Eukaryota</taxon>
        <taxon>Viridiplantae</taxon>
        <taxon>Streptophyta</taxon>
        <taxon>Embryophyta</taxon>
        <taxon>Tracheophyta</taxon>
        <taxon>Spermatophyta</taxon>
        <taxon>Magnoliopsida</taxon>
        <taxon>eudicotyledons</taxon>
        <taxon>Gunneridae</taxon>
        <taxon>Pentapetalae</taxon>
        <taxon>rosids</taxon>
        <taxon>malvids</taxon>
        <taxon>Myrtales</taxon>
        <taxon>Lythraceae</taxon>
        <taxon>Punica</taxon>
    </lineage>
</organism>
<evidence type="ECO:0000313" key="10">
    <source>
        <dbReference type="Proteomes" id="UP000233551"/>
    </source>
</evidence>
<sequence length="211" mass="23719">MASTSKQTRGKQKIEIKRIEDNDDRLITFSKRRSGIYKKASELVSMCGAEVGVIVFSPTGKPFSFGHPSVQTVTDKFLGRNIPPPAQNRLQQLFDASEKIRMDIYNYFFNRLLARLDAEKERGRALSRITRATSEGTSSNRQLGWWEKPLEELSLSELHETDSFMETFYRHLCNFLNHPVDLGFLGLANPMVDPTTANDPSSGEEAGAGPC</sequence>
<keyword evidence="2" id="KW-0805">Transcription regulation</keyword>
<dbReference type="InterPro" id="IPR002100">
    <property type="entry name" value="TF_MADSbox"/>
</dbReference>
<evidence type="ECO:0000256" key="3">
    <source>
        <dbReference type="ARBA" id="ARBA00023125"/>
    </source>
</evidence>
<dbReference type="GO" id="GO:0000981">
    <property type="term" value="F:DNA-binding transcription factor activity, RNA polymerase II-specific"/>
    <property type="evidence" value="ECO:0007669"/>
    <property type="project" value="TreeGrafter"/>
</dbReference>
<dbReference type="STRING" id="22663.A0A218XX73"/>
<accession>A0A218XX73</accession>
<dbReference type="OrthoDB" id="1898716at2759"/>
<reference evidence="9" key="1">
    <citation type="journal article" date="2017" name="Plant J.">
        <title>The pomegranate (Punica granatum L.) genome and the genomics of punicalagin biosynthesis.</title>
        <authorList>
            <person name="Qin G."/>
            <person name="Xu C."/>
            <person name="Ming R."/>
            <person name="Tang H."/>
            <person name="Guyot R."/>
            <person name="Kramer E.M."/>
            <person name="Hu Y."/>
            <person name="Yi X."/>
            <person name="Qi Y."/>
            <person name="Xu X."/>
            <person name="Gao Z."/>
            <person name="Pan H."/>
            <person name="Jian J."/>
            <person name="Tian Y."/>
            <person name="Yue Z."/>
            <person name="Xu Y."/>
        </authorList>
    </citation>
    <scope>NUCLEOTIDE SEQUENCE [LARGE SCALE GENOMIC DNA]</scope>
    <source>
        <strain evidence="9">cv. Dabenzi</strain>
    </source>
</reference>
<dbReference type="AlphaFoldDB" id="A0A218XX73"/>
<keyword evidence="3" id="KW-0238">DNA-binding</keyword>
<dbReference type="CDD" id="cd00265">
    <property type="entry name" value="MADS_MEF2_like"/>
    <property type="match status" value="1"/>
</dbReference>
<keyword evidence="4" id="KW-0804">Transcription</keyword>
<reference evidence="7" key="2">
    <citation type="submission" date="2017-06" db="EMBL/GenBank/DDBJ databases">
        <title>The pomegranate genome and the genomics of punicalagin biosynthesis.</title>
        <authorList>
            <person name="Xu C."/>
        </authorList>
    </citation>
    <scope>NUCLEOTIDE SEQUENCE [LARGE SCALE GENOMIC DNA]</scope>
    <source>
        <tissue evidence="7">Fresh leaf</tissue>
    </source>
</reference>
<evidence type="ECO:0000256" key="5">
    <source>
        <dbReference type="ARBA" id="ARBA00023242"/>
    </source>
</evidence>
<dbReference type="GO" id="GO:0005634">
    <property type="term" value="C:nucleus"/>
    <property type="evidence" value="ECO:0007669"/>
    <property type="project" value="UniProtKB-SubCell"/>
</dbReference>
<evidence type="ECO:0000259" key="6">
    <source>
        <dbReference type="PROSITE" id="PS50066"/>
    </source>
</evidence>
<dbReference type="InterPro" id="IPR033896">
    <property type="entry name" value="MEF2-like_N"/>
</dbReference>
<reference evidence="8 10" key="3">
    <citation type="submission" date="2017-11" db="EMBL/GenBank/DDBJ databases">
        <title>De-novo sequencing of pomegranate (Punica granatum L.) genome.</title>
        <authorList>
            <person name="Akparov Z."/>
            <person name="Amiraslanov A."/>
            <person name="Hajiyeva S."/>
            <person name="Abbasov M."/>
            <person name="Kaur K."/>
            <person name="Hamwieh A."/>
            <person name="Solovyev V."/>
            <person name="Salamov A."/>
            <person name="Braich B."/>
            <person name="Kosarev P."/>
            <person name="Mahmoud A."/>
            <person name="Hajiyev E."/>
            <person name="Babayeva S."/>
            <person name="Izzatullayeva V."/>
            <person name="Mammadov A."/>
            <person name="Mammadov A."/>
            <person name="Sharifova S."/>
            <person name="Ojaghi J."/>
            <person name="Eynullazada K."/>
            <person name="Bayramov B."/>
            <person name="Abdulazimova A."/>
            <person name="Shahmuradov I."/>
        </authorList>
    </citation>
    <scope>NUCLEOTIDE SEQUENCE [LARGE SCALE GENOMIC DNA]</scope>
    <source>
        <strain evidence="8">AG2017</strain>
        <strain evidence="10">cv. AG2017</strain>
        <tissue evidence="8">Leaf</tissue>
    </source>
</reference>
<dbReference type="Gene3D" id="3.40.1810.10">
    <property type="entry name" value="Transcription factor, MADS-box"/>
    <property type="match status" value="1"/>
</dbReference>
<dbReference type="SUPFAM" id="SSF55455">
    <property type="entry name" value="SRF-like"/>
    <property type="match status" value="1"/>
</dbReference>
<dbReference type="GO" id="GO:0046983">
    <property type="term" value="F:protein dimerization activity"/>
    <property type="evidence" value="ECO:0007669"/>
    <property type="project" value="InterPro"/>
</dbReference>
<evidence type="ECO:0000313" key="8">
    <source>
        <dbReference type="EMBL" id="PKI61916.1"/>
    </source>
</evidence>
<keyword evidence="10" id="KW-1185">Reference proteome</keyword>
<dbReference type="FunFam" id="3.40.1810.10:FF:000006">
    <property type="entry name" value="Agamous-like MADS-box protein AGL62"/>
    <property type="match status" value="1"/>
</dbReference>
<comment type="subcellular location">
    <subcellularLocation>
        <location evidence="1">Nucleus</location>
    </subcellularLocation>
</comment>
<proteinExistence type="predicted"/>
<comment type="caution">
    <text evidence="7">The sequence shown here is derived from an EMBL/GenBank/DDBJ whole genome shotgun (WGS) entry which is preliminary data.</text>
</comment>
<dbReference type="SMART" id="SM00432">
    <property type="entry name" value="MADS"/>
    <property type="match status" value="1"/>
</dbReference>
<feature type="domain" description="MADS-box" evidence="6">
    <location>
        <begin position="9"/>
        <end position="69"/>
    </location>
</feature>
<dbReference type="PANTHER" id="PTHR11945">
    <property type="entry name" value="MADS BOX PROTEIN"/>
    <property type="match status" value="1"/>
</dbReference>
<dbReference type="GO" id="GO:0045944">
    <property type="term" value="P:positive regulation of transcription by RNA polymerase II"/>
    <property type="evidence" value="ECO:0007669"/>
    <property type="project" value="InterPro"/>
</dbReference>
<evidence type="ECO:0000256" key="4">
    <source>
        <dbReference type="ARBA" id="ARBA00023163"/>
    </source>
</evidence>
<keyword evidence="5" id="KW-0539">Nucleus</keyword>
<dbReference type="EMBL" id="PGOL01000993">
    <property type="protein sequence ID" value="PKI61916.1"/>
    <property type="molecule type" value="Genomic_DNA"/>
</dbReference>
<dbReference type="GO" id="GO:0000978">
    <property type="term" value="F:RNA polymerase II cis-regulatory region sequence-specific DNA binding"/>
    <property type="evidence" value="ECO:0007669"/>
    <property type="project" value="TreeGrafter"/>
</dbReference>
<dbReference type="InterPro" id="IPR036879">
    <property type="entry name" value="TF_MADSbox_sf"/>
</dbReference>
<evidence type="ECO:0000256" key="1">
    <source>
        <dbReference type="ARBA" id="ARBA00004123"/>
    </source>
</evidence>
<protein>
    <recommendedName>
        <fullName evidence="6">MADS-box domain-containing protein</fullName>
    </recommendedName>
</protein>
<gene>
    <name evidence="7" type="ORF">CDL15_Pgr024126</name>
    <name evidence="8" type="ORF">CRG98_017642</name>
</gene>
<dbReference type="EMBL" id="MTKT01000666">
    <property type="protein sequence ID" value="OWM89378.1"/>
    <property type="molecule type" value="Genomic_DNA"/>
</dbReference>